<sequence>MVQPASWVKNPHDNKGQYEQFSAVNRVIGQALADNRLVGAVVIAAHRGEICFQIADGWADREAQKSMSLNTLFRLASVSKPIVSAAAMALIRQGRLFLDCPVDALLTDFRPTLANGETATITVRQLLSHTAGLGYRFLESDAQGPYAQAGVSDGMDNATQSLSENLRRLARVPLLYTPGTAWCYSLAIDVLGAVIEQVCGLRLDQAVKSLVTEPLRMEDSGFYTLQPERLATPYVSDHPQPHILAENESVSPFEESVGIPYSLHRILNAEAFPSGGAGMVSNAPDLLRFFEALRQGGEPIISSSLIDEMGRDQTSGALLPNAPGFGFGLGFSVLRDPDEAASPESVGTWRWGGAYGHSWFVDRQRELTVVALTNTLYEGMSGQFVSDLRDAVYASLFSGNNL</sequence>
<dbReference type="Gene3D" id="3.40.710.10">
    <property type="entry name" value="DD-peptidase/beta-lactamase superfamily"/>
    <property type="match status" value="1"/>
</dbReference>
<comment type="caution">
    <text evidence="2">The sequence shown here is derived from an EMBL/GenBank/DDBJ whole genome shotgun (WGS) entry which is preliminary data.</text>
</comment>
<gene>
    <name evidence="2" type="ORF">ITX54_09640</name>
</gene>
<accession>A0AA41BWV3</accession>
<dbReference type="InterPro" id="IPR012338">
    <property type="entry name" value="Beta-lactam/transpept-like"/>
</dbReference>
<dbReference type="InterPro" id="IPR050789">
    <property type="entry name" value="Diverse_Enzym_Activities"/>
</dbReference>
<dbReference type="AlphaFoldDB" id="A0AA41BWV3"/>
<feature type="domain" description="Beta-lactamase-related" evidence="1">
    <location>
        <begin position="24"/>
        <end position="387"/>
    </location>
</feature>
<name>A0AA41BWV3_9GAMM</name>
<dbReference type="SUPFAM" id="SSF56601">
    <property type="entry name" value="beta-lactamase/transpeptidase-like"/>
    <property type="match status" value="1"/>
</dbReference>
<dbReference type="RefSeq" id="WP_194977896.1">
    <property type="nucleotide sequence ID" value="NZ_JADMKS010000003.1"/>
</dbReference>
<dbReference type="Pfam" id="PF00144">
    <property type="entry name" value="Beta-lactamase"/>
    <property type="match status" value="1"/>
</dbReference>
<reference evidence="2" key="2">
    <citation type="submission" date="2022-09" db="EMBL/GenBank/DDBJ databases">
        <title>Rouxiella aceris sp. nov., isolated from tree sap and emended description of the genus Rhouxiella.</title>
        <authorList>
            <person name="Kim I.S."/>
        </authorList>
    </citation>
    <scope>NUCLEOTIDE SEQUENCE</scope>
    <source>
        <strain evidence="2">SAP-2</strain>
    </source>
</reference>
<evidence type="ECO:0000313" key="3">
    <source>
        <dbReference type="Proteomes" id="UP000705283"/>
    </source>
</evidence>
<protein>
    <submittedName>
        <fullName evidence="2">Beta-lactamase family protein</fullName>
    </submittedName>
</protein>
<organism evidence="2 3">
    <name type="scientific">Rouxiella silvae</name>
    <dbReference type="NCBI Taxonomy" id="1646373"/>
    <lineage>
        <taxon>Bacteria</taxon>
        <taxon>Pseudomonadati</taxon>
        <taxon>Pseudomonadota</taxon>
        <taxon>Gammaproteobacteria</taxon>
        <taxon>Enterobacterales</taxon>
        <taxon>Yersiniaceae</taxon>
        <taxon>Rouxiella</taxon>
    </lineage>
</organism>
<evidence type="ECO:0000259" key="1">
    <source>
        <dbReference type="Pfam" id="PF00144"/>
    </source>
</evidence>
<evidence type="ECO:0000313" key="2">
    <source>
        <dbReference type="EMBL" id="MBF6636913.1"/>
    </source>
</evidence>
<dbReference type="PANTHER" id="PTHR43283">
    <property type="entry name" value="BETA-LACTAMASE-RELATED"/>
    <property type="match status" value="1"/>
</dbReference>
<dbReference type="InterPro" id="IPR001466">
    <property type="entry name" value="Beta-lactam-related"/>
</dbReference>
<dbReference type="PANTHER" id="PTHR43283:SF3">
    <property type="entry name" value="BETA-LACTAMASE FAMILY PROTEIN (AFU_ORTHOLOGUE AFUA_5G07500)"/>
    <property type="match status" value="1"/>
</dbReference>
<dbReference type="Proteomes" id="UP000705283">
    <property type="component" value="Unassembled WGS sequence"/>
</dbReference>
<dbReference type="EMBL" id="JADMKS010000003">
    <property type="protein sequence ID" value="MBF6636913.1"/>
    <property type="molecule type" value="Genomic_DNA"/>
</dbReference>
<proteinExistence type="predicted"/>
<reference evidence="2" key="1">
    <citation type="submission" date="2020-11" db="EMBL/GenBank/DDBJ databases">
        <authorList>
            <person name="Lee S.D."/>
        </authorList>
    </citation>
    <scope>NUCLEOTIDE SEQUENCE</scope>
    <source>
        <strain evidence="2">SAP-2</strain>
    </source>
</reference>